<dbReference type="PANTHER" id="PTHR38848">
    <property type="entry name" value="G-PROTEIN COUPLED RECEPTORS FAMILY 3 PROFILE DOMAIN-CONTAINING PROTEIN"/>
    <property type="match status" value="1"/>
</dbReference>
<name>A0A4V6T6U5_9HELO</name>
<dbReference type="Proteomes" id="UP000308671">
    <property type="component" value="Unassembled WGS sequence"/>
</dbReference>
<keyword evidence="2" id="KW-1133">Transmembrane helix</keyword>
<feature type="transmembrane region" description="Helical" evidence="2">
    <location>
        <begin position="280"/>
        <end position="300"/>
    </location>
</feature>
<comment type="caution">
    <text evidence="3">The sequence shown here is derived from an EMBL/GenBank/DDBJ whole genome shotgun (WGS) entry which is preliminary data.</text>
</comment>
<accession>A0A4V6T6U5</accession>
<feature type="transmembrane region" description="Helical" evidence="2">
    <location>
        <begin position="20"/>
        <end position="39"/>
    </location>
</feature>
<feature type="transmembrane region" description="Helical" evidence="2">
    <location>
        <begin position="51"/>
        <end position="77"/>
    </location>
</feature>
<reference evidence="3 4" key="1">
    <citation type="submission" date="2017-12" db="EMBL/GenBank/DDBJ databases">
        <title>Comparative genomics of Botrytis spp.</title>
        <authorList>
            <person name="Valero-Jimenez C.A."/>
            <person name="Tapia P."/>
            <person name="Veloso J."/>
            <person name="Silva-Moreno E."/>
            <person name="Staats M."/>
            <person name="Valdes J.H."/>
            <person name="Van Kan J.A.L."/>
        </authorList>
    </citation>
    <scope>NUCLEOTIDE SEQUENCE [LARGE SCALE GENOMIC DNA]</scope>
    <source>
        <strain evidence="3 4">MUCL435</strain>
    </source>
</reference>
<sequence length="496" mass="54945">MGVLMERMAEASADEPRAGTVFSIVLSMISMAVLAICMTRRVQNVQDWSRYPLVCWLVLLIYFDSLVFVLGSAVVSAGFGVNYSQYMCSNAIILCLSCYMTTKVSIAIKESDLLFSGSAWALNFQYDIQPAVLTRYSRYQQLIYYFLVERVYIIRRSSKRRIKDPLYLFNSIGMLIPYCIVIALNFILFRSRFANYENGECRIGMKQVAMIPLIAFDILVNVYLTFLFLVPLQGLYSYKNNPNSQTRTVAIRTFIGSCCALTSSVVNLTLLLVLNGEPGWICLMCCNLDILFSVLVLHWITSKDNASTFLPRRSHSHTHSRTCSYPTIRTSALPSPVSPHPLISSPRPIPENMGFSNRDHLFTSTNGMSGAKPDGFSYARDAIDLPTVTTTVTAGVGVGETLNEEEENKNRGLGNGNGETGMRKPKMAITVERDHVREVVETGIRIVNDPDHEKLVLTLPLSISGGGGSIGIEIGDGEKETGGGKIGEEDDTDISF</sequence>
<feature type="region of interest" description="Disordered" evidence="1">
    <location>
        <begin position="404"/>
        <end position="423"/>
    </location>
</feature>
<proteinExistence type="predicted"/>
<dbReference type="AlphaFoldDB" id="A0A4V6T6U5"/>
<keyword evidence="2" id="KW-0812">Transmembrane</keyword>
<evidence type="ECO:0000256" key="2">
    <source>
        <dbReference type="SAM" id="Phobius"/>
    </source>
</evidence>
<dbReference type="EMBL" id="PQXL01000492">
    <property type="protein sequence ID" value="THV45406.1"/>
    <property type="molecule type" value="Genomic_DNA"/>
</dbReference>
<feature type="transmembrane region" description="Helical" evidence="2">
    <location>
        <begin position="253"/>
        <end position="274"/>
    </location>
</feature>
<keyword evidence="4" id="KW-1185">Reference proteome</keyword>
<feature type="transmembrane region" description="Helical" evidence="2">
    <location>
        <begin position="209"/>
        <end position="232"/>
    </location>
</feature>
<organism evidence="3 4">
    <name type="scientific">Botrytis galanthina</name>
    <dbReference type="NCBI Taxonomy" id="278940"/>
    <lineage>
        <taxon>Eukaryota</taxon>
        <taxon>Fungi</taxon>
        <taxon>Dikarya</taxon>
        <taxon>Ascomycota</taxon>
        <taxon>Pezizomycotina</taxon>
        <taxon>Leotiomycetes</taxon>
        <taxon>Helotiales</taxon>
        <taxon>Sclerotiniaceae</taxon>
        <taxon>Botrytis</taxon>
    </lineage>
</organism>
<feature type="transmembrane region" description="Helical" evidence="2">
    <location>
        <begin position="166"/>
        <end position="189"/>
    </location>
</feature>
<dbReference type="PANTHER" id="PTHR38848:SF3">
    <property type="entry name" value="G-PROTEIN COUPLED RECEPTORS FAMILY 3 PROFILE DOMAIN-CONTAINING PROTEIN"/>
    <property type="match status" value="1"/>
</dbReference>
<evidence type="ECO:0000313" key="3">
    <source>
        <dbReference type="EMBL" id="THV45406.1"/>
    </source>
</evidence>
<keyword evidence="2" id="KW-0472">Membrane</keyword>
<evidence type="ECO:0000313" key="4">
    <source>
        <dbReference type="Proteomes" id="UP000308671"/>
    </source>
</evidence>
<gene>
    <name evidence="3" type="ORF">BGAL_0493g00070</name>
</gene>
<feature type="transmembrane region" description="Helical" evidence="2">
    <location>
        <begin position="83"/>
        <end position="102"/>
    </location>
</feature>
<evidence type="ECO:0000256" key="1">
    <source>
        <dbReference type="SAM" id="MobiDB-lite"/>
    </source>
</evidence>
<dbReference type="OrthoDB" id="3210850at2759"/>
<feature type="region of interest" description="Disordered" evidence="1">
    <location>
        <begin position="472"/>
        <end position="496"/>
    </location>
</feature>
<protein>
    <submittedName>
        <fullName evidence="3">Uncharacterized protein</fullName>
    </submittedName>
</protein>